<dbReference type="PANTHER" id="PTHR34094">
    <property type="match status" value="1"/>
</dbReference>
<evidence type="ECO:0000256" key="1">
    <source>
        <dbReference type="SAM" id="Phobius"/>
    </source>
</evidence>
<gene>
    <name evidence="3" type="ORF">G3570_12375</name>
</gene>
<dbReference type="Pfam" id="PF13349">
    <property type="entry name" value="DUF4097"/>
    <property type="match status" value="1"/>
</dbReference>
<sequence length="429" mass="46338">MNNTSRSWEIVLAGIAFVAIAVYLIGNHDSRPEEPRAPESPEAFTVEPSLPSTIVIDLQNLENLKNLENLSNLKNIENLEQLEFELKNLDKIIEERINTQAEQESVEKSLRMVEEKLQNIDKADYKVQLQNKKIFINKDYNVEEANWTEASPGVFIYRKSLPLGELKAFNLSMGFGNLNIIGEESTQGELTIRATGNVESAKEIRDNLEVVNRVDNEAAYFEVSPGSQSSFSDRVNLEATLKMPKNMKLDASTRGGHINANNLDGEHKLFTSGGHIILDAISGTTEAESSGGHITCDRLNGSAMLKTAGGHIKVSNANADLSATTGGGHIELEQFDGQVDAKTSGGNISAEILSATGPLSFVTSAGNISLVIPQNLSADIKAKGNMVSMEEGFQFDGNKSKTGISGTLNGGGVPLTLSCKYGNVNIAHD</sequence>
<proteinExistence type="predicted"/>
<dbReference type="EMBL" id="JAALLT010000004">
    <property type="protein sequence ID" value="NGP77435.1"/>
    <property type="molecule type" value="Genomic_DNA"/>
</dbReference>
<evidence type="ECO:0000313" key="4">
    <source>
        <dbReference type="Proteomes" id="UP000473278"/>
    </source>
</evidence>
<comment type="caution">
    <text evidence="3">The sequence shown here is derived from an EMBL/GenBank/DDBJ whole genome shotgun (WGS) entry which is preliminary data.</text>
</comment>
<keyword evidence="1" id="KW-1133">Transmembrane helix</keyword>
<dbReference type="PANTHER" id="PTHR34094:SF1">
    <property type="entry name" value="PROTEIN FAM185A"/>
    <property type="match status" value="1"/>
</dbReference>
<dbReference type="InterPro" id="IPR025164">
    <property type="entry name" value="Toastrack_DUF4097"/>
</dbReference>
<dbReference type="RefSeq" id="WP_165142840.1">
    <property type="nucleotide sequence ID" value="NZ_JAALLT010000004.1"/>
</dbReference>
<accession>A0A6M1T621</accession>
<evidence type="ECO:0000259" key="2">
    <source>
        <dbReference type="Pfam" id="PF13349"/>
    </source>
</evidence>
<name>A0A6M1T621_9BACT</name>
<keyword evidence="4" id="KW-1185">Reference proteome</keyword>
<evidence type="ECO:0000313" key="3">
    <source>
        <dbReference type="EMBL" id="NGP77435.1"/>
    </source>
</evidence>
<dbReference type="Proteomes" id="UP000473278">
    <property type="component" value="Unassembled WGS sequence"/>
</dbReference>
<organism evidence="3 4">
    <name type="scientific">Halalkalibaculum roseum</name>
    <dbReference type="NCBI Taxonomy" id="2709311"/>
    <lineage>
        <taxon>Bacteria</taxon>
        <taxon>Pseudomonadati</taxon>
        <taxon>Balneolota</taxon>
        <taxon>Balneolia</taxon>
        <taxon>Balneolales</taxon>
        <taxon>Balneolaceae</taxon>
        <taxon>Halalkalibaculum</taxon>
    </lineage>
</organism>
<protein>
    <submittedName>
        <fullName evidence="3">DUF4097 family beta strand repeat protein</fullName>
    </submittedName>
</protein>
<keyword evidence="1" id="KW-0472">Membrane</keyword>
<feature type="transmembrane region" description="Helical" evidence="1">
    <location>
        <begin position="7"/>
        <end position="26"/>
    </location>
</feature>
<reference evidence="3 4" key="1">
    <citation type="submission" date="2020-02" db="EMBL/GenBank/DDBJ databases">
        <title>Balneolaceae bacterium YR4-1, complete genome.</title>
        <authorList>
            <person name="Li Y."/>
            <person name="Wu S."/>
        </authorList>
    </citation>
    <scope>NUCLEOTIDE SEQUENCE [LARGE SCALE GENOMIC DNA]</scope>
    <source>
        <strain evidence="3 4">YR4-1</strain>
    </source>
</reference>
<keyword evidence="1" id="KW-0812">Transmembrane</keyword>
<feature type="domain" description="DUF4097" evidence="2">
    <location>
        <begin position="179"/>
        <end position="426"/>
    </location>
</feature>
<dbReference type="AlphaFoldDB" id="A0A6M1T621"/>